<dbReference type="Proteomes" id="UP000218767">
    <property type="component" value="Unassembled WGS sequence"/>
</dbReference>
<evidence type="ECO:0008006" key="3">
    <source>
        <dbReference type="Google" id="ProtNLM"/>
    </source>
</evidence>
<name>A0A2A4X8S3_9GAMM</name>
<gene>
    <name evidence="1" type="ORF">COB20_06335</name>
</gene>
<dbReference type="PANTHER" id="PTHR43611">
    <property type="entry name" value="ALPHA-D-GLUCOSE 1-PHOSPHATE PHOSPHATASE"/>
    <property type="match status" value="1"/>
</dbReference>
<sequence>MLHESLLLAKTYFQEITMPPWLDIDTIMFDMDGTLLDLHFDNYFWRQLIPKCYSDKHGVSEAAALEIIHCKYAEVRGTLDWYCLDYWKRELELDITGLKTTVKHKINVRPNVEEILQELKSSEKRVLLITNAHPSSLQIKMEHTGISHYFDQCISSHTLRLAKENHGFWNSLQSLEQYDPERTVLFDDSLPVLRQARREGIKHLFGIEKPDSKRPAVLTDEFPQVDDFSKIMPSQSNGNALS</sequence>
<reference evidence="2" key="1">
    <citation type="submission" date="2017-08" db="EMBL/GenBank/DDBJ databases">
        <title>A dynamic microbial community with high functional redundancy inhabits the cold, oxic subseafloor aquifer.</title>
        <authorList>
            <person name="Tully B.J."/>
            <person name="Wheat C.G."/>
            <person name="Glazer B.T."/>
            <person name="Huber J.A."/>
        </authorList>
    </citation>
    <scope>NUCLEOTIDE SEQUENCE [LARGE SCALE GENOMIC DNA]</scope>
</reference>
<dbReference type="SUPFAM" id="SSF56784">
    <property type="entry name" value="HAD-like"/>
    <property type="match status" value="1"/>
</dbReference>
<dbReference type="CDD" id="cd01427">
    <property type="entry name" value="HAD_like"/>
    <property type="match status" value="1"/>
</dbReference>
<comment type="caution">
    <text evidence="1">The sequence shown here is derived from an EMBL/GenBank/DDBJ whole genome shotgun (WGS) entry which is preliminary data.</text>
</comment>
<proteinExistence type="predicted"/>
<organism evidence="1 2">
    <name type="scientific">SAR86 cluster bacterium</name>
    <dbReference type="NCBI Taxonomy" id="2030880"/>
    <lineage>
        <taxon>Bacteria</taxon>
        <taxon>Pseudomonadati</taxon>
        <taxon>Pseudomonadota</taxon>
        <taxon>Gammaproteobacteria</taxon>
        <taxon>SAR86 cluster</taxon>
    </lineage>
</organism>
<dbReference type="InterPro" id="IPR036412">
    <property type="entry name" value="HAD-like_sf"/>
</dbReference>
<dbReference type="NCBIfam" id="TIGR01509">
    <property type="entry name" value="HAD-SF-IA-v3"/>
    <property type="match status" value="1"/>
</dbReference>
<dbReference type="SFLD" id="SFLDG01129">
    <property type="entry name" value="C1.5:_HAD__Beta-PGM__Phosphata"/>
    <property type="match status" value="1"/>
</dbReference>
<dbReference type="PANTHER" id="PTHR43611:SF3">
    <property type="entry name" value="FLAVIN MONONUCLEOTIDE HYDROLASE 1, CHLOROPLATIC"/>
    <property type="match status" value="1"/>
</dbReference>
<dbReference type="Pfam" id="PF00702">
    <property type="entry name" value="Hydrolase"/>
    <property type="match status" value="1"/>
</dbReference>
<protein>
    <recommendedName>
        <fullName evidence="3">Haloacid dehalogenase</fullName>
    </recommendedName>
</protein>
<dbReference type="SFLD" id="SFLDS00003">
    <property type="entry name" value="Haloacid_Dehalogenase"/>
    <property type="match status" value="1"/>
</dbReference>
<dbReference type="InterPro" id="IPR023214">
    <property type="entry name" value="HAD_sf"/>
</dbReference>
<dbReference type="Gene3D" id="3.40.50.1000">
    <property type="entry name" value="HAD superfamily/HAD-like"/>
    <property type="match status" value="1"/>
</dbReference>
<dbReference type="NCBIfam" id="NF011564">
    <property type="entry name" value="PRK14988.1"/>
    <property type="match status" value="1"/>
</dbReference>
<dbReference type="EMBL" id="NVUL01000028">
    <property type="protein sequence ID" value="PCI78711.1"/>
    <property type="molecule type" value="Genomic_DNA"/>
</dbReference>
<accession>A0A2A4X8S3</accession>
<evidence type="ECO:0000313" key="2">
    <source>
        <dbReference type="Proteomes" id="UP000218767"/>
    </source>
</evidence>
<dbReference type="AlphaFoldDB" id="A0A2A4X8S3"/>
<dbReference type="InterPro" id="IPR006439">
    <property type="entry name" value="HAD-SF_hydro_IA"/>
</dbReference>
<evidence type="ECO:0000313" key="1">
    <source>
        <dbReference type="EMBL" id="PCI78711.1"/>
    </source>
</evidence>